<reference evidence="9" key="1">
    <citation type="submission" date="2021-10" db="EMBL/GenBank/DDBJ databases">
        <title>Tamlana sargassums sp. nov., and Tamlana laminarinivorans sp. nov., two new bacteria isolated from the brown alga.</title>
        <authorList>
            <person name="Li J."/>
        </authorList>
    </citation>
    <scope>NUCLEOTIDE SEQUENCE</scope>
    <source>
        <strain evidence="9">PT2-4</strain>
    </source>
</reference>
<feature type="active site" description="Proton donor" evidence="6">
    <location>
        <position position="348"/>
    </location>
</feature>
<evidence type="ECO:0000256" key="4">
    <source>
        <dbReference type="ARBA" id="ARBA00022801"/>
    </source>
</evidence>
<dbReference type="PRINTS" id="PR00738">
    <property type="entry name" value="GLHYDRLASE20"/>
</dbReference>
<dbReference type="Proteomes" id="UP001139199">
    <property type="component" value="Unassembled WGS sequence"/>
</dbReference>
<evidence type="ECO:0000256" key="7">
    <source>
        <dbReference type="SAM" id="SignalP"/>
    </source>
</evidence>
<organism evidence="9 10">
    <name type="scientific">Neotamlana laminarinivorans</name>
    <dbReference type="NCBI Taxonomy" id="2883124"/>
    <lineage>
        <taxon>Bacteria</taxon>
        <taxon>Pseudomonadati</taxon>
        <taxon>Bacteroidota</taxon>
        <taxon>Flavobacteriia</taxon>
        <taxon>Flavobacteriales</taxon>
        <taxon>Flavobacteriaceae</taxon>
        <taxon>Neotamlana</taxon>
    </lineage>
</organism>
<dbReference type="Gene3D" id="3.30.379.10">
    <property type="entry name" value="Chitobiase/beta-hexosaminidase domain 2-like"/>
    <property type="match status" value="1"/>
</dbReference>
<comment type="caution">
    <text evidence="9">The sequence shown here is derived from an EMBL/GenBank/DDBJ whole genome shotgun (WGS) entry which is preliminary data.</text>
</comment>
<feature type="domain" description="PA14" evidence="8">
    <location>
        <begin position="627"/>
        <end position="763"/>
    </location>
</feature>
<dbReference type="SUPFAM" id="SSF51445">
    <property type="entry name" value="(Trans)glycosidases"/>
    <property type="match status" value="1"/>
</dbReference>
<dbReference type="Pfam" id="PF02838">
    <property type="entry name" value="Glyco_hydro_20b"/>
    <property type="match status" value="1"/>
</dbReference>
<evidence type="ECO:0000256" key="5">
    <source>
        <dbReference type="ARBA" id="ARBA00023295"/>
    </source>
</evidence>
<evidence type="ECO:0000256" key="2">
    <source>
        <dbReference type="ARBA" id="ARBA00006285"/>
    </source>
</evidence>
<dbReference type="Pfam" id="PF13287">
    <property type="entry name" value="Fn3_assoc"/>
    <property type="match status" value="1"/>
</dbReference>
<dbReference type="SUPFAM" id="SSF55545">
    <property type="entry name" value="beta-N-acetylhexosaminidase-like domain"/>
    <property type="match status" value="1"/>
</dbReference>
<dbReference type="AlphaFoldDB" id="A0A9X1HXS3"/>
<evidence type="ECO:0000259" key="8">
    <source>
        <dbReference type="PROSITE" id="PS51820"/>
    </source>
</evidence>
<protein>
    <recommendedName>
        <fullName evidence="3">beta-N-acetylhexosaminidase</fullName>
        <ecNumber evidence="3">3.2.1.52</ecNumber>
    </recommendedName>
</protein>
<dbReference type="Pfam" id="PF00728">
    <property type="entry name" value="Glyco_hydro_20"/>
    <property type="match status" value="1"/>
</dbReference>
<dbReference type="Pfam" id="PF07691">
    <property type="entry name" value="PA14"/>
    <property type="match status" value="1"/>
</dbReference>
<dbReference type="RefSeq" id="WP_226540909.1">
    <property type="nucleotide sequence ID" value="NZ_JAJAPW010000001.1"/>
</dbReference>
<dbReference type="Gene3D" id="3.90.182.10">
    <property type="entry name" value="Toxin - Anthrax Protective Antigen,domain 1"/>
    <property type="match status" value="1"/>
</dbReference>
<dbReference type="InterPro" id="IPR017853">
    <property type="entry name" value="GH"/>
</dbReference>
<name>A0A9X1HXS3_9FLAO</name>
<dbReference type="Gene3D" id="3.20.20.80">
    <property type="entry name" value="Glycosidases"/>
    <property type="match status" value="1"/>
</dbReference>
<accession>A0A9X1HXS3</accession>
<keyword evidence="10" id="KW-1185">Reference proteome</keyword>
<gene>
    <name evidence="9" type="ORF">LG649_03410</name>
</gene>
<evidence type="ECO:0000313" key="10">
    <source>
        <dbReference type="Proteomes" id="UP001139199"/>
    </source>
</evidence>
<dbReference type="GO" id="GO:0030203">
    <property type="term" value="P:glycosaminoglycan metabolic process"/>
    <property type="evidence" value="ECO:0007669"/>
    <property type="project" value="TreeGrafter"/>
</dbReference>
<feature type="signal peptide" evidence="7">
    <location>
        <begin position="1"/>
        <end position="20"/>
    </location>
</feature>
<keyword evidence="7" id="KW-0732">Signal</keyword>
<sequence length="766" mass="87738">MKNYLTLLLLAVLFASCSHQKPSFTKEDISIIPKPSSIQLHENAFEFESKTKLVVTEDAHKKAANYLKGLFSTSAGFEFSESTSKTAAAVIFETVEGLKEGAYKLVVNPSQIIISASEESGFFNGVQTIRQLLPAEIESTSEVSVNWYVPCLSIEDEPRFKWRGMHNDFSRHFIDIDEVKSFLDYLALYKMNIYHMHLTDDQGWRIEIKQYPLLTEKGAWRTPNNQDTICMERAEENKLYTIDEAKFKTIDGERKYGGFFTQEQIKEIVAYADERCITVVPEIDMPGHFKAAIDNYPFLSCTGESGWDTVFTHPSCLGKDTTYEFMKNVLSEVVDLFPYEYIHIGGDEVNIASWKVCPHCQKAIKDNNLKDEHELQSFFNRDIEQFLHSKGKKLMGWDEIVEGGLTKDAAVMWWRGWRPEAPKKAAENGNELVITPTDAYYFDYLNEGNTLEKIYNYEPVPENFTAEEEAKVLGIQANLWSEWIPSFKRLQYQAFPRMLAVAENAWASKENKDFEAFNSRVEKQYPRLDELGVYYYIPIVKGLDKTMAMVDSTKVKLELAYPLEGVDIYYTTDGSVPTKETTKYTEPFIVNDTIEIKARAYKGDIFNDIKKTKVEKKEYITSTEIKPSKKGLKRFLISGKLKKVEDIELKDTAKWEAVDSVDIADFKGKKPVNMVFSGYIKAEKDGIYQFETRSDGGDYLYIGDTLVVDNSGWHGPRKRYGNVALKAGWHPITIKYRSSDNPRVINAWFGLQGEEKQLINSINTGF</sequence>
<keyword evidence="4" id="KW-0378">Hydrolase</keyword>
<dbReference type="GO" id="GO:0004563">
    <property type="term" value="F:beta-N-acetylhexosaminidase activity"/>
    <property type="evidence" value="ECO:0007669"/>
    <property type="project" value="UniProtKB-EC"/>
</dbReference>
<comment type="similarity">
    <text evidence="2">Belongs to the glycosyl hydrolase 20 family.</text>
</comment>
<dbReference type="GO" id="GO:0016020">
    <property type="term" value="C:membrane"/>
    <property type="evidence" value="ECO:0007669"/>
    <property type="project" value="TreeGrafter"/>
</dbReference>
<dbReference type="SUPFAM" id="SSF56988">
    <property type="entry name" value="Anthrax protective antigen"/>
    <property type="match status" value="1"/>
</dbReference>
<dbReference type="GO" id="GO:0005975">
    <property type="term" value="P:carbohydrate metabolic process"/>
    <property type="evidence" value="ECO:0007669"/>
    <property type="project" value="InterPro"/>
</dbReference>
<dbReference type="PROSITE" id="PS51820">
    <property type="entry name" value="PA14"/>
    <property type="match status" value="1"/>
</dbReference>
<evidence type="ECO:0000256" key="3">
    <source>
        <dbReference type="ARBA" id="ARBA00012663"/>
    </source>
</evidence>
<evidence type="ECO:0000256" key="6">
    <source>
        <dbReference type="PIRSR" id="PIRSR625705-1"/>
    </source>
</evidence>
<dbReference type="SMART" id="SM00758">
    <property type="entry name" value="PA14"/>
    <property type="match status" value="1"/>
</dbReference>
<dbReference type="PANTHER" id="PTHR22600:SF57">
    <property type="entry name" value="BETA-N-ACETYLHEXOSAMINIDASE"/>
    <property type="match status" value="1"/>
</dbReference>
<dbReference type="EC" id="3.2.1.52" evidence="3"/>
<dbReference type="InterPro" id="IPR037524">
    <property type="entry name" value="PA14/GLEYA"/>
</dbReference>
<dbReference type="InterPro" id="IPR015882">
    <property type="entry name" value="HEX_bac_N"/>
</dbReference>
<dbReference type="InterPro" id="IPR026876">
    <property type="entry name" value="Fn3_assoc_repeat"/>
</dbReference>
<dbReference type="InterPro" id="IPR029018">
    <property type="entry name" value="Hex-like_dom2"/>
</dbReference>
<evidence type="ECO:0000313" key="9">
    <source>
        <dbReference type="EMBL" id="MCB4797875.1"/>
    </source>
</evidence>
<dbReference type="InterPro" id="IPR025705">
    <property type="entry name" value="Beta_hexosaminidase_sua/sub"/>
</dbReference>
<proteinExistence type="inferred from homology"/>
<dbReference type="CDD" id="cd06563">
    <property type="entry name" value="GH20_chitobiase-like"/>
    <property type="match status" value="1"/>
</dbReference>
<dbReference type="PANTHER" id="PTHR22600">
    <property type="entry name" value="BETA-HEXOSAMINIDASE"/>
    <property type="match status" value="1"/>
</dbReference>
<feature type="chain" id="PRO_5040869969" description="beta-N-acetylhexosaminidase" evidence="7">
    <location>
        <begin position="21"/>
        <end position="766"/>
    </location>
</feature>
<comment type="catalytic activity">
    <reaction evidence="1">
        <text>Hydrolysis of terminal non-reducing N-acetyl-D-hexosamine residues in N-acetyl-beta-D-hexosaminides.</text>
        <dbReference type="EC" id="3.2.1.52"/>
    </reaction>
</comment>
<dbReference type="EMBL" id="JAJAPW010000001">
    <property type="protein sequence ID" value="MCB4797875.1"/>
    <property type="molecule type" value="Genomic_DNA"/>
</dbReference>
<evidence type="ECO:0000256" key="1">
    <source>
        <dbReference type="ARBA" id="ARBA00001231"/>
    </source>
</evidence>
<dbReference type="InterPro" id="IPR015883">
    <property type="entry name" value="Glyco_hydro_20_cat"/>
</dbReference>
<keyword evidence="5" id="KW-0326">Glycosidase</keyword>
<dbReference type="PROSITE" id="PS51257">
    <property type="entry name" value="PROKAR_LIPOPROTEIN"/>
    <property type="match status" value="1"/>
</dbReference>
<dbReference type="InterPro" id="IPR011658">
    <property type="entry name" value="PA14_dom"/>
</dbReference>